<dbReference type="Proteomes" id="UP000465712">
    <property type="component" value="Unassembled WGS sequence"/>
</dbReference>
<accession>A0A7X4W964</accession>
<comment type="caution">
    <text evidence="1">The sequence shown here is derived from an EMBL/GenBank/DDBJ whole genome shotgun (WGS) entry which is preliminary data.</text>
</comment>
<sequence length="45" mass="4936">MPFVIPVAVGLLGFIGGVFASDKLSELTKWLIFAAALWFVLKQIK</sequence>
<name>A0A7X4W964_9GAMM</name>
<dbReference type="EMBL" id="WXWW01000078">
    <property type="protein sequence ID" value="NAW64521.1"/>
    <property type="molecule type" value="Genomic_DNA"/>
</dbReference>
<dbReference type="AlphaFoldDB" id="A0A7X4W964"/>
<protein>
    <submittedName>
        <fullName evidence="1">Uncharacterized protein</fullName>
    </submittedName>
</protein>
<evidence type="ECO:0000313" key="1">
    <source>
        <dbReference type="EMBL" id="NAW64521.1"/>
    </source>
</evidence>
<gene>
    <name evidence="1" type="ORF">CAG72_04755</name>
</gene>
<evidence type="ECO:0000313" key="2">
    <source>
        <dbReference type="Proteomes" id="UP000465712"/>
    </source>
</evidence>
<reference evidence="1 2" key="1">
    <citation type="submission" date="2017-05" db="EMBL/GenBank/DDBJ databases">
        <title>High clonality and local adaptation shapes Vibrionaceae linages within an endangered oasis.</title>
        <authorList>
            <person name="Vazquez-Rosas-Landa M."/>
        </authorList>
    </citation>
    <scope>NUCLEOTIDE SEQUENCE [LARGE SCALE GENOMIC DNA]</scope>
    <source>
        <strain evidence="1 2">P46_P4S1P180</strain>
    </source>
</reference>
<dbReference type="RefSeq" id="WP_161443267.1">
    <property type="nucleotide sequence ID" value="NZ_WXWW01000078.1"/>
</dbReference>
<proteinExistence type="predicted"/>
<organism evidence="1 2">
    <name type="scientific">Photobacterium halotolerans</name>
    <dbReference type="NCBI Taxonomy" id="265726"/>
    <lineage>
        <taxon>Bacteria</taxon>
        <taxon>Pseudomonadati</taxon>
        <taxon>Pseudomonadota</taxon>
        <taxon>Gammaproteobacteria</taxon>
        <taxon>Vibrionales</taxon>
        <taxon>Vibrionaceae</taxon>
        <taxon>Photobacterium</taxon>
    </lineage>
</organism>